<reference evidence="5" key="1">
    <citation type="journal article" date="2016" name="Genome Announc.">
        <title>Draft Genome Sequences of Five Rapidly Growing Mycobacterium Species, M. thermoresistibile, M. fortuitum subsp. acetamidolyticum, M. canariasense, M. brisbanense, and M. novocastrense.</title>
        <authorList>
            <person name="Katahira K."/>
            <person name="Ogura Y."/>
            <person name="Gotoh Y."/>
            <person name="Hayashi T."/>
        </authorList>
    </citation>
    <scope>NUCLEOTIDE SEQUENCE [LARGE SCALE GENOMIC DNA]</scope>
    <source>
        <strain evidence="5">JCM15654</strain>
    </source>
</reference>
<dbReference type="EMBL" id="BCSX01000007">
    <property type="protein sequence ID" value="GAS86470.1"/>
    <property type="molecule type" value="Genomic_DNA"/>
</dbReference>
<dbReference type="Pfam" id="PF17853">
    <property type="entry name" value="GGDEF_2"/>
    <property type="match status" value="1"/>
</dbReference>
<name>A0A100VUZ8_9MYCO</name>
<dbReference type="Gene3D" id="1.10.10.2840">
    <property type="entry name" value="PucR C-terminal helix-turn-helix domain"/>
    <property type="match status" value="1"/>
</dbReference>
<dbReference type="Proteomes" id="UP000069620">
    <property type="component" value="Unassembled WGS sequence"/>
</dbReference>
<accession>A0A100VUZ8</accession>
<comment type="similarity">
    <text evidence="1">Belongs to the CdaR family.</text>
</comment>
<sequence length="524" mass="55836">MSAGATLADLVEVLDCEVLEHPRGMAVSVGRVVVLDEADFATHGAGLPEDAIVLLIDTASDAVVRLAGTAIGETAVAALVVRGELSPSAHDLALSVGAAILRVSAQTSWNDVLRRVERISAPETSRPQGATPGSLDLFGIADAAASIAGGAVTVEDSLHRILAYSADQSDTDDVRIQTLLHRRTPAPVIEELRRNGTLRAVLAAQEPLVLQDVSPGARPRLVVPIRSDHEVLGLLWAVLPPTAASPGPEARAGFLRCAARAATHLVQLDGVLGRVRRVEVEHLARLLHSGDESDVASHAQVLPDGVHWVIAAAFELTPDRRTHAKSRVVHLLDRAKLVGDVQLIVGDLNDLLYVIVSAPTADAALTDRIIALFADIPGICIGLSSPAMGPGQLPQARLQAERALSVARHGHHERVAVFDNVWPTAALLRLATSPLAAEIVRSGPVRQLTSLDLQNGTEYVKTLREYLLTGADSRAAAARLNVHVNTVRYRIGKLREEVDIDIEDPLSRLVITLQLALLQLQEAR</sequence>
<dbReference type="InterPro" id="IPR025736">
    <property type="entry name" value="PucR_C-HTH_dom"/>
</dbReference>
<dbReference type="Pfam" id="PF13556">
    <property type="entry name" value="HTH_30"/>
    <property type="match status" value="1"/>
</dbReference>
<keyword evidence="5" id="KW-1185">Reference proteome</keyword>
<proteinExistence type="inferred from homology"/>
<evidence type="ECO:0000313" key="5">
    <source>
        <dbReference type="Proteomes" id="UP000069620"/>
    </source>
</evidence>
<reference evidence="5" key="2">
    <citation type="submission" date="2016-02" db="EMBL/GenBank/DDBJ databases">
        <title>Draft genome sequence of five rapidly growing Mycobacterium species.</title>
        <authorList>
            <person name="Katahira K."/>
            <person name="Gotou Y."/>
            <person name="Iida K."/>
            <person name="Ogura Y."/>
            <person name="Hayashi T."/>
        </authorList>
    </citation>
    <scope>NUCLEOTIDE SEQUENCE [LARGE SCALE GENOMIC DNA]</scope>
    <source>
        <strain evidence="5">JCM15654</strain>
    </source>
</reference>
<comment type="caution">
    <text evidence="4">The sequence shown here is derived from an EMBL/GenBank/DDBJ whole genome shotgun (WGS) entry which is preliminary data.</text>
</comment>
<dbReference type="OrthoDB" id="3190266at2"/>
<dbReference type="PANTHER" id="PTHR33744">
    <property type="entry name" value="CARBOHYDRATE DIACID REGULATOR"/>
    <property type="match status" value="1"/>
</dbReference>
<dbReference type="PANTHER" id="PTHR33744:SF17">
    <property type="entry name" value="CONSERVED PROTEIN"/>
    <property type="match status" value="1"/>
</dbReference>
<dbReference type="InterPro" id="IPR051448">
    <property type="entry name" value="CdaR-like_regulators"/>
</dbReference>
<evidence type="ECO:0000259" key="2">
    <source>
        <dbReference type="Pfam" id="PF13556"/>
    </source>
</evidence>
<feature type="domain" description="CdaR GGDEF-like" evidence="3">
    <location>
        <begin position="303"/>
        <end position="406"/>
    </location>
</feature>
<dbReference type="InterPro" id="IPR042070">
    <property type="entry name" value="PucR_C-HTH_sf"/>
</dbReference>
<dbReference type="AlphaFoldDB" id="A0A100VUZ8"/>
<protein>
    <submittedName>
        <fullName evidence="4">Putative CdaR family transcriptional regulator</fullName>
    </submittedName>
</protein>
<dbReference type="STRING" id="146020.RMCB_0566"/>
<gene>
    <name evidence="4" type="ORF">RMCB_0566</name>
</gene>
<evidence type="ECO:0000313" key="4">
    <source>
        <dbReference type="EMBL" id="GAS86470.1"/>
    </source>
</evidence>
<dbReference type="RefSeq" id="WP_062827540.1">
    <property type="nucleotide sequence ID" value="NZ_BCSX01000007.1"/>
</dbReference>
<dbReference type="InterPro" id="IPR041522">
    <property type="entry name" value="CdaR_GGDEF"/>
</dbReference>
<feature type="domain" description="PucR C-terminal helix-turn-helix" evidence="2">
    <location>
        <begin position="460"/>
        <end position="516"/>
    </location>
</feature>
<evidence type="ECO:0000256" key="1">
    <source>
        <dbReference type="ARBA" id="ARBA00006754"/>
    </source>
</evidence>
<evidence type="ECO:0000259" key="3">
    <source>
        <dbReference type="Pfam" id="PF17853"/>
    </source>
</evidence>
<organism evidence="4 5">
    <name type="scientific">Mycolicibacterium brisbanense</name>
    <dbReference type="NCBI Taxonomy" id="146020"/>
    <lineage>
        <taxon>Bacteria</taxon>
        <taxon>Bacillati</taxon>
        <taxon>Actinomycetota</taxon>
        <taxon>Actinomycetes</taxon>
        <taxon>Mycobacteriales</taxon>
        <taxon>Mycobacteriaceae</taxon>
        <taxon>Mycolicibacterium</taxon>
    </lineage>
</organism>